<dbReference type="InterPro" id="IPR000683">
    <property type="entry name" value="Gfo/Idh/MocA-like_OxRdtase_N"/>
</dbReference>
<evidence type="ECO:0000259" key="2">
    <source>
        <dbReference type="Pfam" id="PF01408"/>
    </source>
</evidence>
<evidence type="ECO:0000313" key="3">
    <source>
        <dbReference type="EMBL" id="SVB66630.1"/>
    </source>
</evidence>
<dbReference type="InterPro" id="IPR050463">
    <property type="entry name" value="Gfo/Idh/MocA_oxidrdct_glycsds"/>
</dbReference>
<dbReference type="GO" id="GO:0016491">
    <property type="term" value="F:oxidoreductase activity"/>
    <property type="evidence" value="ECO:0007669"/>
    <property type="project" value="UniProtKB-KW"/>
</dbReference>
<feature type="domain" description="Gfo/Idh/MocA-like oxidoreductase N-terminal" evidence="2">
    <location>
        <begin position="2"/>
        <end position="118"/>
    </location>
</feature>
<dbReference type="EMBL" id="UINC01051913">
    <property type="protein sequence ID" value="SVB66630.1"/>
    <property type="molecule type" value="Genomic_DNA"/>
</dbReference>
<dbReference type="PANTHER" id="PTHR43818">
    <property type="entry name" value="BCDNA.GH03377"/>
    <property type="match status" value="1"/>
</dbReference>
<dbReference type="Pfam" id="PF01408">
    <property type="entry name" value="GFO_IDH_MocA"/>
    <property type="match status" value="1"/>
</dbReference>
<accession>A0A382FUI2</accession>
<evidence type="ECO:0000256" key="1">
    <source>
        <dbReference type="ARBA" id="ARBA00023002"/>
    </source>
</evidence>
<dbReference type="SUPFAM" id="SSF51735">
    <property type="entry name" value="NAD(P)-binding Rossmann-fold domains"/>
    <property type="match status" value="1"/>
</dbReference>
<name>A0A382FUI2_9ZZZZ</name>
<gene>
    <name evidence="3" type="ORF">METZ01_LOCUS219484</name>
</gene>
<sequence>MKVCLVGEGAQGVTHINTLKELDDIEVVTLAGGIRADAETFAQEHGIGHVSTDLEECLDQPGVEAVVITSPNQLHCEQTMLALEKGKHVLLELPMGLSLAESQRVADAEAKSGKVAMMCHTQRFSPAMRKIYDDVRNGDLHLHHIVQQTYFFRRINANRFGKSRIW</sequence>
<keyword evidence="1" id="KW-0560">Oxidoreductase</keyword>
<dbReference type="InterPro" id="IPR036291">
    <property type="entry name" value="NAD(P)-bd_dom_sf"/>
</dbReference>
<reference evidence="3" key="1">
    <citation type="submission" date="2018-05" db="EMBL/GenBank/DDBJ databases">
        <authorList>
            <person name="Lanie J.A."/>
            <person name="Ng W.-L."/>
            <person name="Kazmierczak K.M."/>
            <person name="Andrzejewski T.M."/>
            <person name="Davidsen T.M."/>
            <person name="Wayne K.J."/>
            <person name="Tettelin H."/>
            <person name="Glass J.I."/>
            <person name="Rusch D."/>
            <person name="Podicherti R."/>
            <person name="Tsui H.-C.T."/>
            <person name="Winkler M.E."/>
        </authorList>
    </citation>
    <scope>NUCLEOTIDE SEQUENCE</scope>
</reference>
<dbReference type="PANTHER" id="PTHR43818:SF11">
    <property type="entry name" value="BCDNA.GH03377"/>
    <property type="match status" value="1"/>
</dbReference>
<dbReference type="GO" id="GO:0000166">
    <property type="term" value="F:nucleotide binding"/>
    <property type="evidence" value="ECO:0007669"/>
    <property type="project" value="InterPro"/>
</dbReference>
<proteinExistence type="predicted"/>
<organism evidence="3">
    <name type="scientific">marine metagenome</name>
    <dbReference type="NCBI Taxonomy" id="408172"/>
    <lineage>
        <taxon>unclassified sequences</taxon>
        <taxon>metagenomes</taxon>
        <taxon>ecological metagenomes</taxon>
    </lineage>
</organism>
<protein>
    <recommendedName>
        <fullName evidence="2">Gfo/Idh/MocA-like oxidoreductase N-terminal domain-containing protein</fullName>
    </recommendedName>
</protein>
<dbReference type="Gene3D" id="3.40.50.720">
    <property type="entry name" value="NAD(P)-binding Rossmann-like Domain"/>
    <property type="match status" value="1"/>
</dbReference>
<dbReference type="AlphaFoldDB" id="A0A382FUI2"/>
<feature type="non-terminal residue" evidence="3">
    <location>
        <position position="166"/>
    </location>
</feature>